<dbReference type="Proteomes" id="UP000317839">
    <property type="component" value="Unassembled WGS sequence"/>
</dbReference>
<comment type="caution">
    <text evidence="2">The sequence shown here is derived from an EMBL/GenBank/DDBJ whole genome shotgun (WGS) entry which is preliminary data.</text>
</comment>
<keyword evidence="1" id="KW-0732">Signal</keyword>
<keyword evidence="3" id="KW-1185">Reference proteome</keyword>
<gene>
    <name evidence="2" type="ORF">FLL45_09105</name>
</gene>
<accession>A0A545TD04</accession>
<feature type="chain" id="PRO_5021884951" description="DUF1579 domain-containing protein" evidence="1">
    <location>
        <begin position="29"/>
        <end position="183"/>
    </location>
</feature>
<sequence length="183" mass="20674">MSKQYYCFLSTLFSIITLLLLLSSSAIAAQPKLCTSEAYRQFDFWLGDWQVKDAKGNAVGENKIYAILGGCAISENWLSARGNKGKSYNFYDRAEKKWHQTWIDQSGNPLYLDGKYAAGKMILSGVRPNKEGKSILHRITWTPLKDGRVKQHWQSSADNGKTWADAFVGFYSKKQVANDELSD</sequence>
<evidence type="ECO:0008006" key="4">
    <source>
        <dbReference type="Google" id="ProtNLM"/>
    </source>
</evidence>
<proteinExistence type="predicted"/>
<organism evidence="2 3">
    <name type="scientific">Aliikangiella marina</name>
    <dbReference type="NCBI Taxonomy" id="1712262"/>
    <lineage>
        <taxon>Bacteria</taxon>
        <taxon>Pseudomonadati</taxon>
        <taxon>Pseudomonadota</taxon>
        <taxon>Gammaproteobacteria</taxon>
        <taxon>Oceanospirillales</taxon>
        <taxon>Pleioneaceae</taxon>
        <taxon>Aliikangiella</taxon>
    </lineage>
</organism>
<dbReference type="RefSeq" id="WP_142941706.1">
    <property type="nucleotide sequence ID" value="NZ_VIKR01000002.1"/>
</dbReference>
<dbReference type="OrthoDB" id="8902597at2"/>
<dbReference type="AlphaFoldDB" id="A0A545TD04"/>
<protein>
    <recommendedName>
        <fullName evidence="4">DUF1579 domain-containing protein</fullName>
    </recommendedName>
</protein>
<reference evidence="2 3" key="1">
    <citation type="submission" date="2019-06" db="EMBL/GenBank/DDBJ databases">
        <title>Draft genome of Aliikangiella marina GYP-15.</title>
        <authorList>
            <person name="Wang G."/>
        </authorList>
    </citation>
    <scope>NUCLEOTIDE SEQUENCE [LARGE SCALE GENOMIC DNA]</scope>
    <source>
        <strain evidence="2 3">GYP-15</strain>
    </source>
</reference>
<evidence type="ECO:0000313" key="2">
    <source>
        <dbReference type="EMBL" id="TQV75089.1"/>
    </source>
</evidence>
<evidence type="ECO:0000256" key="1">
    <source>
        <dbReference type="SAM" id="SignalP"/>
    </source>
</evidence>
<dbReference type="EMBL" id="VIKR01000002">
    <property type="protein sequence ID" value="TQV75089.1"/>
    <property type="molecule type" value="Genomic_DNA"/>
</dbReference>
<name>A0A545TD04_9GAMM</name>
<feature type="signal peptide" evidence="1">
    <location>
        <begin position="1"/>
        <end position="28"/>
    </location>
</feature>
<evidence type="ECO:0000313" key="3">
    <source>
        <dbReference type="Proteomes" id="UP000317839"/>
    </source>
</evidence>